<evidence type="ECO:0000256" key="1">
    <source>
        <dbReference type="SAM" id="MobiDB-lite"/>
    </source>
</evidence>
<feature type="compositionally biased region" description="Polar residues" evidence="1">
    <location>
        <begin position="411"/>
        <end position="420"/>
    </location>
</feature>
<evidence type="ECO:0000313" key="4">
    <source>
        <dbReference type="Proteomes" id="UP001596527"/>
    </source>
</evidence>
<feature type="transmembrane region" description="Helical" evidence="2">
    <location>
        <begin position="217"/>
        <end position="238"/>
    </location>
</feature>
<dbReference type="EMBL" id="JBHTEF010000001">
    <property type="protein sequence ID" value="MFC7580259.1"/>
    <property type="molecule type" value="Genomic_DNA"/>
</dbReference>
<feature type="region of interest" description="Disordered" evidence="1">
    <location>
        <begin position="391"/>
        <end position="433"/>
    </location>
</feature>
<keyword evidence="2" id="KW-1133">Transmembrane helix</keyword>
<evidence type="ECO:0000256" key="2">
    <source>
        <dbReference type="SAM" id="Phobius"/>
    </source>
</evidence>
<name>A0ABW2SJG9_9ACTO</name>
<gene>
    <name evidence="3" type="ORF">ACFQWG_03350</name>
</gene>
<sequence length="433" mass="44937">MRRVRQFGAALVALALAVVAAVVGVLLLTVWRPADQVVASAAPGEPYVMTRDGVLPLQGDGRQVTVTVESADPGQEVSLVLGTTSDVLGWIGDSGYTEVVGIAEGWTDLKVVDHPAERESAEDAQSGGTAQSGEDAQSGSREQSGGSATSAETAQSGEAAASPLDNDMWLERASGTGSASLTLTDVPAGRSVLAAAEGARTAPGITIAWAVHQTNGAAIAAFSLAGLFLVVAAALSLLELRTLRHRRNRARQLAEQEAADSTATQQLPVEEVMARAGARPEGGTGAGEAPGDGEARDAEDVGAREAPPEAWEEPEPEESPAVERSSLLGRHAAGPAGDEDPPETVPTDSGIIDVSAIREGMAFPSRRALREARDRGEGRFVVDGHEFDTGVTRAVRPPQGEAPRHSGRTGRWTSLMSSWTRRAPKGDSDAQDS</sequence>
<keyword evidence="4" id="KW-1185">Reference proteome</keyword>
<proteinExistence type="predicted"/>
<comment type="caution">
    <text evidence="3">The sequence shown here is derived from an EMBL/GenBank/DDBJ whole genome shotgun (WGS) entry which is preliminary data.</text>
</comment>
<feature type="compositionally biased region" description="Basic and acidic residues" evidence="1">
    <location>
        <begin position="424"/>
        <end position="433"/>
    </location>
</feature>
<feature type="region of interest" description="Disordered" evidence="1">
    <location>
        <begin position="116"/>
        <end position="164"/>
    </location>
</feature>
<accession>A0ABW2SJG9</accession>
<evidence type="ECO:0000313" key="3">
    <source>
        <dbReference type="EMBL" id="MFC7580259.1"/>
    </source>
</evidence>
<feature type="region of interest" description="Disordered" evidence="1">
    <location>
        <begin position="275"/>
        <end position="352"/>
    </location>
</feature>
<feature type="compositionally biased region" description="Polar residues" evidence="1">
    <location>
        <begin position="126"/>
        <end position="156"/>
    </location>
</feature>
<feature type="compositionally biased region" description="Basic and acidic residues" evidence="1">
    <location>
        <begin position="293"/>
        <end position="307"/>
    </location>
</feature>
<keyword evidence="2" id="KW-0812">Transmembrane</keyword>
<keyword evidence="2" id="KW-0472">Membrane</keyword>
<feature type="transmembrane region" description="Helical" evidence="2">
    <location>
        <begin position="7"/>
        <end position="31"/>
    </location>
</feature>
<feature type="compositionally biased region" description="Acidic residues" evidence="1">
    <location>
        <begin position="310"/>
        <end position="320"/>
    </location>
</feature>
<protein>
    <submittedName>
        <fullName evidence="3">Uncharacterized protein</fullName>
    </submittedName>
</protein>
<organism evidence="3 4">
    <name type="scientific">Schaalia naturae</name>
    <dbReference type="NCBI Taxonomy" id="635203"/>
    <lineage>
        <taxon>Bacteria</taxon>
        <taxon>Bacillati</taxon>
        <taxon>Actinomycetota</taxon>
        <taxon>Actinomycetes</taxon>
        <taxon>Actinomycetales</taxon>
        <taxon>Actinomycetaceae</taxon>
        <taxon>Schaalia</taxon>
    </lineage>
</organism>
<dbReference type="RefSeq" id="WP_380972096.1">
    <property type="nucleotide sequence ID" value="NZ_JBHTEF010000001.1"/>
</dbReference>
<feature type="compositionally biased region" description="Gly residues" evidence="1">
    <location>
        <begin position="280"/>
        <end position="290"/>
    </location>
</feature>
<reference evidence="4" key="1">
    <citation type="journal article" date="2019" name="Int. J. Syst. Evol. Microbiol.">
        <title>The Global Catalogue of Microorganisms (GCM) 10K type strain sequencing project: providing services to taxonomists for standard genome sequencing and annotation.</title>
        <authorList>
            <consortium name="The Broad Institute Genomics Platform"/>
            <consortium name="The Broad Institute Genome Sequencing Center for Infectious Disease"/>
            <person name="Wu L."/>
            <person name="Ma J."/>
        </authorList>
    </citation>
    <scope>NUCLEOTIDE SEQUENCE [LARGE SCALE GENOMIC DNA]</scope>
    <source>
        <strain evidence="4">CCUG 56698</strain>
    </source>
</reference>
<dbReference type="Proteomes" id="UP001596527">
    <property type="component" value="Unassembled WGS sequence"/>
</dbReference>